<gene>
    <name evidence="2" type="ORF">CLPUN_34530</name>
</gene>
<proteinExistence type="predicted"/>
<sequence>MIEVEKSKNGSLTLKYENRYVHSKYDPIIESEQFASGNLDLIKKPIILLYGLGLGYHIDAIVKKMNSDSILYVFEWNKILVDYCKEVNGTVFKYKNVKIIENNDKDFYKKLAKCLEQAKDILIHKPSLETIITSNETLYNLINDYSIVKQYSKIDLDTINLSEENFEANKEQKYNMINEFIEKYRSSNKPYVIAAAGPSLDDELDLLKEYREQVNIISVGSALRALMNKGIKPDVVVIIDGHEIVKKQFEGYENENIPLCFSATASRWAVGLYNGPKYIFNLTEEDELVIKTRGTVAVAAIDIAIKCGAKNIIFLGQDLAFLKDRSHTKAFEEVYGFKDEDKKNTKWKTVMGVDGEFLNTRQSYITFKNKIESLIREYKNVKFVNCSKGAFINGADHMDFKSNQLLELLEK</sequence>
<dbReference type="Proteomes" id="UP000190890">
    <property type="component" value="Unassembled WGS sequence"/>
</dbReference>
<organism evidence="2 3">
    <name type="scientific">Clostridium puniceum</name>
    <dbReference type="NCBI Taxonomy" id="29367"/>
    <lineage>
        <taxon>Bacteria</taxon>
        <taxon>Bacillati</taxon>
        <taxon>Bacillota</taxon>
        <taxon>Clostridia</taxon>
        <taxon>Eubacteriales</taxon>
        <taxon>Clostridiaceae</taxon>
        <taxon>Clostridium</taxon>
    </lineage>
</organism>
<dbReference type="PANTHER" id="PTHR41786">
    <property type="entry name" value="MOTILITY ACCESSORY FACTOR MAF"/>
    <property type="match status" value="1"/>
</dbReference>
<dbReference type="InterPro" id="IPR002826">
    <property type="entry name" value="MptE-like"/>
</dbReference>
<protein>
    <recommendedName>
        <fullName evidence="1">6-hydroxymethylpterin diphosphokinase MptE-like domain-containing protein</fullName>
    </recommendedName>
</protein>
<dbReference type="Gene3D" id="3.90.1480.10">
    <property type="entry name" value="Alpha-2,3-sialyltransferase"/>
    <property type="match status" value="1"/>
</dbReference>
<dbReference type="OrthoDB" id="5291305at2"/>
<comment type="caution">
    <text evidence="2">The sequence shown here is derived from an EMBL/GenBank/DDBJ whole genome shotgun (WGS) entry which is preliminary data.</text>
</comment>
<evidence type="ECO:0000313" key="3">
    <source>
        <dbReference type="Proteomes" id="UP000190890"/>
    </source>
</evidence>
<accession>A0A1S8TBA4</accession>
<keyword evidence="3" id="KW-1185">Reference proteome</keyword>
<name>A0A1S8TBA4_9CLOT</name>
<reference evidence="2 3" key="1">
    <citation type="submission" date="2016-05" db="EMBL/GenBank/DDBJ databases">
        <title>Microbial solvent formation.</title>
        <authorList>
            <person name="Poehlein A."/>
            <person name="Montoya Solano J.D."/>
            <person name="Flitsch S."/>
            <person name="Krabben P."/>
            <person name="Duerre P."/>
            <person name="Daniel R."/>
        </authorList>
    </citation>
    <scope>NUCLEOTIDE SEQUENCE [LARGE SCALE GENOMIC DNA]</scope>
    <source>
        <strain evidence="2 3">DSM 2619</strain>
    </source>
</reference>
<dbReference type="AlphaFoldDB" id="A0A1S8TBA4"/>
<dbReference type="PANTHER" id="PTHR41786:SF1">
    <property type="entry name" value="6-HYDROXYMETHYLPTERIN DIPHOSPHOKINASE MPTE-LIKE DOMAIN-CONTAINING PROTEIN"/>
    <property type="match status" value="1"/>
</dbReference>
<dbReference type="RefSeq" id="WP_077848479.1">
    <property type="nucleotide sequence ID" value="NZ_LZZM01000190.1"/>
</dbReference>
<evidence type="ECO:0000259" key="1">
    <source>
        <dbReference type="Pfam" id="PF01973"/>
    </source>
</evidence>
<dbReference type="EMBL" id="LZZM01000190">
    <property type="protein sequence ID" value="OOM75016.1"/>
    <property type="molecule type" value="Genomic_DNA"/>
</dbReference>
<feature type="domain" description="6-hydroxymethylpterin diphosphokinase MptE-like" evidence="1">
    <location>
        <begin position="170"/>
        <end position="323"/>
    </location>
</feature>
<dbReference type="Pfam" id="PF01973">
    <property type="entry name" value="MptE-like"/>
    <property type="match status" value="1"/>
</dbReference>
<dbReference type="STRING" id="29367.CLPUN_34530"/>
<evidence type="ECO:0000313" key="2">
    <source>
        <dbReference type="EMBL" id="OOM75016.1"/>
    </source>
</evidence>